<dbReference type="SUPFAM" id="SSF50475">
    <property type="entry name" value="FMN-binding split barrel"/>
    <property type="match status" value="1"/>
</dbReference>
<dbReference type="Pfam" id="PF01243">
    <property type="entry name" value="PNPOx_N"/>
    <property type="match status" value="1"/>
</dbReference>
<dbReference type="RefSeq" id="WP_083505084.1">
    <property type="nucleotide sequence ID" value="NZ_CAAAIH010000075.1"/>
</dbReference>
<proteinExistence type="predicted"/>
<dbReference type="OrthoDB" id="5637463at2"/>
<dbReference type="PATRIC" id="fig|45074.5.peg.1158"/>
<evidence type="ECO:0000313" key="3">
    <source>
        <dbReference type="Proteomes" id="UP000054703"/>
    </source>
</evidence>
<accession>A0A0W0Z4I5</accession>
<gene>
    <name evidence="2" type="ORF">Lsan_1087</name>
</gene>
<reference evidence="2 3" key="1">
    <citation type="submission" date="2015-11" db="EMBL/GenBank/DDBJ databases">
        <title>Genomic analysis of 38 Legionella species identifies large and diverse effector repertoires.</title>
        <authorList>
            <person name="Burstein D."/>
            <person name="Amaro F."/>
            <person name="Zusman T."/>
            <person name="Lifshitz Z."/>
            <person name="Cohen O."/>
            <person name="Gilbert J.A."/>
            <person name="Pupko T."/>
            <person name="Shuman H.A."/>
            <person name="Segal G."/>
        </authorList>
    </citation>
    <scope>NUCLEOTIDE SEQUENCE [LARGE SCALE GENOMIC DNA]</scope>
    <source>
        <strain evidence="2 3">SC-63-C7</strain>
    </source>
</reference>
<evidence type="ECO:0000313" key="2">
    <source>
        <dbReference type="EMBL" id="KTD63654.1"/>
    </source>
</evidence>
<dbReference type="InterPro" id="IPR012349">
    <property type="entry name" value="Split_barrel_FMN-bd"/>
</dbReference>
<dbReference type="Proteomes" id="UP000054703">
    <property type="component" value="Unassembled WGS sequence"/>
</dbReference>
<dbReference type="Gene3D" id="2.30.110.10">
    <property type="entry name" value="Electron Transport, Fmn-binding Protein, Chain A"/>
    <property type="match status" value="1"/>
</dbReference>
<dbReference type="EMBL" id="LNYU01000024">
    <property type="protein sequence ID" value="KTD63654.1"/>
    <property type="molecule type" value="Genomic_DNA"/>
</dbReference>
<keyword evidence="3" id="KW-1185">Reference proteome</keyword>
<evidence type="ECO:0000259" key="1">
    <source>
        <dbReference type="Pfam" id="PF01243"/>
    </source>
</evidence>
<dbReference type="AlphaFoldDB" id="A0A0W0Z4I5"/>
<organism evidence="2 3">
    <name type="scientific">Legionella santicrucis</name>
    <dbReference type="NCBI Taxonomy" id="45074"/>
    <lineage>
        <taxon>Bacteria</taxon>
        <taxon>Pseudomonadati</taxon>
        <taxon>Pseudomonadota</taxon>
        <taxon>Gammaproteobacteria</taxon>
        <taxon>Legionellales</taxon>
        <taxon>Legionellaceae</taxon>
        <taxon>Legionella</taxon>
    </lineage>
</organism>
<feature type="domain" description="Pyridoxamine 5'-phosphate oxidase N-terminal" evidence="1">
    <location>
        <begin position="15"/>
        <end position="143"/>
    </location>
</feature>
<comment type="caution">
    <text evidence="2">The sequence shown here is derived from an EMBL/GenBank/DDBJ whole genome shotgun (WGS) entry which is preliminary data.</text>
</comment>
<protein>
    <submittedName>
        <fullName evidence="2">Pyridoxamine 5'-phosphate oxidase</fullName>
    </submittedName>
</protein>
<dbReference type="InterPro" id="IPR011576">
    <property type="entry name" value="Pyridox_Oxase_N"/>
</dbReference>
<name>A0A0W0Z4I5_9GAMM</name>
<sequence length="175" mass="20459">MIVQNMKHLLHSWFDFPKNKLFCQVSTVNDGHPHIRTMDLYDFTDDGSLIFLTKTNSRKWNDLKKQPHIAACLLNLDVGQITVEGSALLQTAENNLAIATHYWENYLPKYWQDFYLSHFSPNIHSSEIPSSFGVVKIIPHAWEILEINTEDFLKGSRKRFILKENTWEMVKLPLE</sequence>